<dbReference type="KEGG" id="tem:JW646_13415"/>
<gene>
    <name evidence="2" type="ORF">JW646_13415</name>
</gene>
<proteinExistence type="predicted"/>
<keyword evidence="3" id="KW-1185">Reference proteome</keyword>
<dbReference type="Proteomes" id="UP001198983">
    <property type="component" value="Chromosome"/>
</dbReference>
<organism evidence="2 3">
    <name type="scientific">Terrisporobacter hibernicus</name>
    <dbReference type="NCBI Taxonomy" id="2813371"/>
    <lineage>
        <taxon>Bacteria</taxon>
        <taxon>Bacillati</taxon>
        <taxon>Bacillota</taxon>
        <taxon>Clostridia</taxon>
        <taxon>Peptostreptococcales</taxon>
        <taxon>Peptostreptococcaceae</taxon>
        <taxon>Terrisporobacter</taxon>
    </lineage>
</organism>
<reference evidence="2 3" key="1">
    <citation type="journal article" date="2023" name="Int. J. Syst. Evol. Microbiol.">
        <title>Terrisporobacter hibernicus sp. nov., isolated from bovine faeces in Northern Ireland.</title>
        <authorList>
            <person name="Mitchell M."/>
            <person name="Nguyen S.V."/>
            <person name="Connor M."/>
            <person name="Fairley D.J."/>
            <person name="Donoghue O."/>
            <person name="Marshall H."/>
            <person name="Koolman L."/>
            <person name="McMullan G."/>
            <person name="Schaffer K.E."/>
            <person name="McGrath J.W."/>
            <person name="Fanning S."/>
        </authorList>
    </citation>
    <scope>NUCLEOTIDE SEQUENCE [LARGE SCALE GENOMIC DNA]</scope>
    <source>
        <strain evidence="2 3">MCA3</strain>
    </source>
</reference>
<evidence type="ECO:0000313" key="3">
    <source>
        <dbReference type="Proteomes" id="UP001198983"/>
    </source>
</evidence>
<dbReference type="EMBL" id="CP081135">
    <property type="protein sequence ID" value="UEL46633.1"/>
    <property type="molecule type" value="Genomic_DNA"/>
</dbReference>
<dbReference type="Pfam" id="PF07561">
    <property type="entry name" value="DUF1540"/>
    <property type="match status" value="2"/>
</dbReference>
<protein>
    <submittedName>
        <fullName evidence="2">DUF1540 domain-containing protein</fullName>
    </submittedName>
</protein>
<accession>A0AAX2ZB91</accession>
<sequence length="105" mass="11382">MTKINCNVTNCSHNKSSVCYSNIVNIKGGKAKDSCNTCCGNFLDEKNYSTLTNNTNTSGECDSLVCTVQTCVYNRNLACTAENINVDGANVNIYTETNCSTFKHA</sequence>
<dbReference type="RefSeq" id="WP_074914943.1">
    <property type="nucleotide sequence ID" value="NZ_CP081135.1"/>
</dbReference>
<evidence type="ECO:0000313" key="2">
    <source>
        <dbReference type="EMBL" id="UEL46633.1"/>
    </source>
</evidence>
<feature type="domain" description="DUF1540" evidence="1">
    <location>
        <begin position="4"/>
        <end position="42"/>
    </location>
</feature>
<dbReference type="AlphaFoldDB" id="A0AAX2ZB91"/>
<feature type="domain" description="DUF1540" evidence="1">
    <location>
        <begin position="66"/>
        <end position="102"/>
    </location>
</feature>
<dbReference type="InterPro" id="IPR011437">
    <property type="entry name" value="DUF1540"/>
</dbReference>
<evidence type="ECO:0000259" key="1">
    <source>
        <dbReference type="Pfam" id="PF07561"/>
    </source>
</evidence>
<name>A0AAX2ZB91_9FIRM</name>